<feature type="chain" id="PRO_5007051219" description="Secreted protein" evidence="1">
    <location>
        <begin position="35"/>
        <end position="119"/>
    </location>
</feature>
<feature type="non-terminal residue" evidence="2">
    <location>
        <position position="1"/>
    </location>
</feature>
<name>A0A0X3PMQ5_SCHSO</name>
<keyword evidence="1" id="KW-0732">Signal</keyword>
<dbReference type="AlphaFoldDB" id="A0A0X3PMQ5"/>
<organism evidence="2">
    <name type="scientific">Schistocephalus solidus</name>
    <name type="common">Tapeworm</name>
    <dbReference type="NCBI Taxonomy" id="70667"/>
    <lineage>
        <taxon>Eukaryota</taxon>
        <taxon>Metazoa</taxon>
        <taxon>Spiralia</taxon>
        <taxon>Lophotrochozoa</taxon>
        <taxon>Platyhelminthes</taxon>
        <taxon>Cestoda</taxon>
        <taxon>Eucestoda</taxon>
        <taxon>Diphyllobothriidea</taxon>
        <taxon>Diphyllobothriidae</taxon>
        <taxon>Schistocephalus</taxon>
    </lineage>
</organism>
<accession>A0A0X3PMQ5</accession>
<dbReference type="EMBL" id="GEEE01010675">
    <property type="protein sequence ID" value="JAP52550.1"/>
    <property type="molecule type" value="Transcribed_RNA"/>
</dbReference>
<evidence type="ECO:0000256" key="1">
    <source>
        <dbReference type="SAM" id="SignalP"/>
    </source>
</evidence>
<reference evidence="2" key="1">
    <citation type="submission" date="2016-01" db="EMBL/GenBank/DDBJ databases">
        <title>Reference transcriptome for the parasite Schistocephalus solidus: insights into the molecular evolution of parasitism.</title>
        <authorList>
            <person name="Hebert F.O."/>
            <person name="Grambauer S."/>
            <person name="Barber I."/>
            <person name="Landry C.R."/>
            <person name="Aubin-Horth N."/>
        </authorList>
    </citation>
    <scope>NUCLEOTIDE SEQUENCE</scope>
</reference>
<evidence type="ECO:0008006" key="3">
    <source>
        <dbReference type="Google" id="ProtNLM"/>
    </source>
</evidence>
<gene>
    <name evidence="2" type="ORF">TR128927</name>
</gene>
<sequence length="119" mass="13273">VDQTTFIMLPRISHLKFFILVGFLLFGDCETSKADATGGVPSDFLEEEALRDTKDANGVKASAGGQKEEVPELAPGSFAPAGWWGRFRKRFKRFLRGRGCRGGRCRQRTNHVSIVRVPF</sequence>
<feature type="signal peptide" evidence="1">
    <location>
        <begin position="1"/>
        <end position="34"/>
    </location>
</feature>
<evidence type="ECO:0000313" key="2">
    <source>
        <dbReference type="EMBL" id="JAP52550.1"/>
    </source>
</evidence>
<proteinExistence type="predicted"/>
<protein>
    <recommendedName>
        <fullName evidence="3">Secreted protein</fullName>
    </recommendedName>
</protein>